<dbReference type="SMART" id="SM00320">
    <property type="entry name" value="WD40"/>
    <property type="match status" value="4"/>
</dbReference>
<dbReference type="PROSITE" id="PS50082">
    <property type="entry name" value="WD_REPEATS_2"/>
    <property type="match status" value="1"/>
</dbReference>
<evidence type="ECO:0000256" key="1">
    <source>
        <dbReference type="ARBA" id="ARBA00022574"/>
    </source>
</evidence>
<name>F2UF40_SALR5</name>
<dbReference type="EMBL" id="GL832971">
    <property type="protein sequence ID" value="EGD75240.1"/>
    <property type="molecule type" value="Genomic_DNA"/>
</dbReference>
<dbReference type="AlphaFoldDB" id="F2UF40"/>
<organism evidence="6">
    <name type="scientific">Salpingoeca rosetta (strain ATCC 50818 / BSB-021)</name>
    <dbReference type="NCBI Taxonomy" id="946362"/>
    <lineage>
        <taxon>Eukaryota</taxon>
        <taxon>Choanoflagellata</taxon>
        <taxon>Craspedida</taxon>
        <taxon>Salpingoecidae</taxon>
        <taxon>Salpingoeca</taxon>
    </lineage>
</organism>
<evidence type="ECO:0000313" key="6">
    <source>
        <dbReference type="Proteomes" id="UP000007799"/>
    </source>
</evidence>
<dbReference type="GO" id="GO:0005730">
    <property type="term" value="C:nucleolus"/>
    <property type="evidence" value="ECO:0007669"/>
    <property type="project" value="InterPro"/>
</dbReference>
<reference evidence="5" key="1">
    <citation type="submission" date="2009-08" db="EMBL/GenBank/DDBJ databases">
        <title>Annotation of Salpingoeca rosetta.</title>
        <authorList>
            <consortium name="The Broad Institute Genome Sequencing Platform"/>
            <person name="Russ C."/>
            <person name="Cuomo C."/>
            <person name="Burger G."/>
            <person name="Gray M.W."/>
            <person name="Holland P.W.H."/>
            <person name="King N."/>
            <person name="Lang F.B.F."/>
            <person name="Roger A.J."/>
            <person name="Ruiz-Trillo I."/>
            <person name="Young S.K."/>
            <person name="Zeng Q."/>
            <person name="Gargeya S."/>
            <person name="Alvarado L."/>
            <person name="Berlin A."/>
            <person name="Chapman S.B."/>
            <person name="Chen Z."/>
            <person name="Freedman E."/>
            <person name="Gellesch M."/>
            <person name="Goldberg J."/>
            <person name="Griggs A."/>
            <person name="Gujja S."/>
            <person name="Heilman E."/>
            <person name="Heiman D."/>
            <person name="Howarth C."/>
            <person name="Mehta T."/>
            <person name="Neiman D."/>
            <person name="Pearson M."/>
            <person name="Roberts A."/>
            <person name="Saif S."/>
            <person name="Shea T."/>
            <person name="Shenoy N."/>
            <person name="Sisk P."/>
            <person name="Stolte C."/>
            <person name="Sykes S."/>
            <person name="White J."/>
            <person name="Yandava C."/>
            <person name="Haas B."/>
            <person name="Nusbaum C."/>
            <person name="Birren B."/>
        </authorList>
    </citation>
    <scope>NUCLEOTIDE SEQUENCE [LARGE SCALE GENOMIC DNA]</scope>
    <source>
        <strain evidence="5">ATCC 50818</strain>
    </source>
</reference>
<feature type="compositionally biased region" description="Acidic residues" evidence="4">
    <location>
        <begin position="362"/>
        <end position="399"/>
    </location>
</feature>
<dbReference type="RefSeq" id="XP_004992293.1">
    <property type="nucleotide sequence ID" value="XM_004992236.1"/>
</dbReference>
<dbReference type="OMA" id="KNVCRMR"/>
<protein>
    <submittedName>
        <fullName evidence="5">Uncharacterized protein</fullName>
    </submittedName>
</protein>
<dbReference type="InterPro" id="IPR019775">
    <property type="entry name" value="WD40_repeat_CS"/>
</dbReference>
<dbReference type="Gene3D" id="2.130.10.10">
    <property type="entry name" value="YVTN repeat-like/Quinoprotein amine dehydrogenase"/>
    <property type="match status" value="1"/>
</dbReference>
<dbReference type="PANTHER" id="PTHR16038:SF4">
    <property type="entry name" value="WD REPEAT-CONTAINING PROTEIN 74"/>
    <property type="match status" value="1"/>
</dbReference>
<feature type="repeat" description="WD" evidence="3">
    <location>
        <begin position="251"/>
        <end position="292"/>
    </location>
</feature>
<evidence type="ECO:0000256" key="4">
    <source>
        <dbReference type="SAM" id="MobiDB-lite"/>
    </source>
</evidence>
<evidence type="ECO:0000313" key="5">
    <source>
        <dbReference type="EMBL" id="EGD75240.1"/>
    </source>
</evidence>
<dbReference type="GeneID" id="16072852"/>
<gene>
    <name evidence="5" type="ORF">PTSG_12503</name>
</gene>
<dbReference type="Pfam" id="PF00400">
    <property type="entry name" value="WD40"/>
    <property type="match status" value="2"/>
</dbReference>
<dbReference type="InterPro" id="IPR037379">
    <property type="entry name" value="WDR74/Nsa1"/>
</dbReference>
<dbReference type="GO" id="GO:0042273">
    <property type="term" value="P:ribosomal large subunit biogenesis"/>
    <property type="evidence" value="ECO:0007669"/>
    <property type="project" value="InterPro"/>
</dbReference>
<dbReference type="SUPFAM" id="SSF50978">
    <property type="entry name" value="WD40 repeat-like"/>
    <property type="match status" value="1"/>
</dbReference>
<dbReference type="GO" id="GO:0030687">
    <property type="term" value="C:preribosome, large subunit precursor"/>
    <property type="evidence" value="ECO:0007669"/>
    <property type="project" value="TreeGrafter"/>
</dbReference>
<dbReference type="FunCoup" id="F2UF40">
    <property type="interactions" value="1185"/>
</dbReference>
<dbReference type="PANTHER" id="PTHR16038">
    <property type="entry name" value="NOP SEVEN ASSOCIATED PROTEIN 1"/>
    <property type="match status" value="1"/>
</dbReference>
<keyword evidence="6" id="KW-1185">Reference proteome</keyword>
<feature type="compositionally biased region" description="Basic and acidic residues" evidence="4">
    <location>
        <begin position="322"/>
        <end position="332"/>
    </location>
</feature>
<dbReference type="Proteomes" id="UP000007799">
    <property type="component" value="Unassembled WGS sequence"/>
</dbReference>
<dbReference type="eggNOG" id="KOG3881">
    <property type="taxonomic scope" value="Eukaryota"/>
</dbReference>
<sequence>MKVVTCDETGLVKTVSVERTAVESKWRKQSRAKASQRMCFAHQSDDTVYLGLATKKLEKVDFLNRHPISLTKTDVESFAGLAVTENRIVTCCSTGQVTLRDLNAPSEVVATFKGHVRSSCMKLGLQNKNILAMGGKDADLRIWDVNSTDKQIFKAKNVKNNRLNLQVPVHIRDVAFMPNSDDRVVVTVSAHKHFRIYDSRVKQRPIFSTVYSEAALNCVALTNDGRHAITGDALGHTHLFDMRARRSIGKFHGPVGAVRSVSLHPVLPFVAVGGLDRHVRVYDVTTRQLMTKVFLKQRIEHVLFTSEDKVVVKDDEEEEEEAAVKAEEGHGEEMDEDDVMWAALASANVPKKAKMEPKKEEEQQDDDDDDDDDGGDDDDDDEDDEEEEEDDDVKEEEDV</sequence>
<evidence type="ECO:0000256" key="3">
    <source>
        <dbReference type="PROSITE-ProRule" id="PRU00221"/>
    </source>
</evidence>
<dbReference type="OrthoDB" id="18388at2759"/>
<dbReference type="InterPro" id="IPR036322">
    <property type="entry name" value="WD40_repeat_dom_sf"/>
</dbReference>
<dbReference type="STRING" id="946362.F2UF40"/>
<dbReference type="InterPro" id="IPR015943">
    <property type="entry name" value="WD40/YVTN_repeat-like_dom_sf"/>
</dbReference>
<dbReference type="PROSITE" id="PS00678">
    <property type="entry name" value="WD_REPEATS_1"/>
    <property type="match status" value="1"/>
</dbReference>
<keyword evidence="2" id="KW-0677">Repeat</keyword>
<keyword evidence="1 3" id="KW-0853">WD repeat</keyword>
<dbReference type="InterPro" id="IPR001680">
    <property type="entry name" value="WD40_rpt"/>
</dbReference>
<dbReference type="InParanoid" id="F2UF40"/>
<proteinExistence type="predicted"/>
<dbReference type="KEGG" id="sre:PTSG_12503"/>
<accession>F2UF40</accession>
<feature type="region of interest" description="Disordered" evidence="4">
    <location>
        <begin position="314"/>
        <end position="399"/>
    </location>
</feature>
<evidence type="ECO:0000256" key="2">
    <source>
        <dbReference type="ARBA" id="ARBA00022737"/>
    </source>
</evidence>